<feature type="region of interest" description="Disordered" evidence="1">
    <location>
        <begin position="1"/>
        <end position="40"/>
    </location>
</feature>
<gene>
    <name evidence="2" type="ORF">COCON_G00121520</name>
</gene>
<dbReference type="EMBL" id="JAFJMO010000008">
    <property type="protein sequence ID" value="KAJ8269545.1"/>
    <property type="molecule type" value="Genomic_DNA"/>
</dbReference>
<proteinExistence type="predicted"/>
<name>A0A9Q1HY63_CONCO</name>
<dbReference type="GO" id="GO:0006303">
    <property type="term" value="P:double-strand break repair via nonhomologous end joining"/>
    <property type="evidence" value="ECO:0007669"/>
    <property type="project" value="TreeGrafter"/>
</dbReference>
<comment type="caution">
    <text evidence="2">The sequence shown here is derived from an EMBL/GenBank/DDBJ whole genome shotgun (WGS) entry which is preliminary data.</text>
</comment>
<evidence type="ECO:0000256" key="1">
    <source>
        <dbReference type="SAM" id="MobiDB-lite"/>
    </source>
</evidence>
<dbReference type="GO" id="GO:2001033">
    <property type="term" value="P:negative regulation of double-strand break repair via nonhomologous end joining"/>
    <property type="evidence" value="ECO:0007669"/>
    <property type="project" value="InterPro"/>
</dbReference>
<evidence type="ECO:0000313" key="3">
    <source>
        <dbReference type="Proteomes" id="UP001152803"/>
    </source>
</evidence>
<keyword evidence="3" id="KW-1185">Reference proteome</keyword>
<evidence type="ECO:0000313" key="2">
    <source>
        <dbReference type="EMBL" id="KAJ8269545.1"/>
    </source>
</evidence>
<protein>
    <submittedName>
        <fullName evidence="2">Uncharacterized protein</fullName>
    </submittedName>
</protein>
<dbReference type="PANTHER" id="PTHR14566">
    <property type="entry name" value="CELL CYCLE REGULATOR OF NON-HOMOLOGOUS END JOINING"/>
    <property type="match status" value="1"/>
</dbReference>
<dbReference type="InterPro" id="IPR028278">
    <property type="entry name" value="MRI"/>
</dbReference>
<dbReference type="AlphaFoldDB" id="A0A9Q1HY63"/>
<dbReference type="PANTHER" id="PTHR14566:SF0">
    <property type="entry name" value="CELL CYCLE REGULATOR OF NON-HOMOLOGOUS END JOINING"/>
    <property type="match status" value="1"/>
</dbReference>
<accession>A0A9Q1HY63</accession>
<feature type="region of interest" description="Disordered" evidence="1">
    <location>
        <begin position="136"/>
        <end position="183"/>
    </location>
</feature>
<dbReference type="GO" id="GO:0005737">
    <property type="term" value="C:cytoplasm"/>
    <property type="evidence" value="ECO:0007669"/>
    <property type="project" value="TreeGrafter"/>
</dbReference>
<dbReference type="Proteomes" id="UP001152803">
    <property type="component" value="Unassembled WGS sequence"/>
</dbReference>
<dbReference type="OrthoDB" id="8936475at2759"/>
<dbReference type="GO" id="GO:0005634">
    <property type="term" value="C:nucleus"/>
    <property type="evidence" value="ECO:0007669"/>
    <property type="project" value="TreeGrafter"/>
</dbReference>
<reference evidence="2" key="1">
    <citation type="journal article" date="2023" name="Science">
        <title>Genome structures resolve the early diversification of teleost fishes.</title>
        <authorList>
            <person name="Parey E."/>
            <person name="Louis A."/>
            <person name="Montfort J."/>
            <person name="Bouchez O."/>
            <person name="Roques C."/>
            <person name="Iampietro C."/>
            <person name="Lluch J."/>
            <person name="Castinel A."/>
            <person name="Donnadieu C."/>
            <person name="Desvignes T."/>
            <person name="Floi Bucao C."/>
            <person name="Jouanno E."/>
            <person name="Wen M."/>
            <person name="Mejri S."/>
            <person name="Dirks R."/>
            <person name="Jansen H."/>
            <person name="Henkel C."/>
            <person name="Chen W.J."/>
            <person name="Zahm M."/>
            <person name="Cabau C."/>
            <person name="Klopp C."/>
            <person name="Thompson A.W."/>
            <person name="Robinson-Rechavi M."/>
            <person name="Braasch I."/>
            <person name="Lecointre G."/>
            <person name="Bobe J."/>
            <person name="Postlethwait J.H."/>
            <person name="Berthelot C."/>
            <person name="Roest Crollius H."/>
            <person name="Guiguen Y."/>
        </authorList>
    </citation>
    <scope>NUCLEOTIDE SEQUENCE</scope>
    <source>
        <strain evidence="2">Concon-B</strain>
    </source>
</reference>
<sequence length="194" mass="21243">MGDKHRDLPSWMIGGDAKLSEQGKPGKSAQKTEKKKKTRVQRETVYFMNEAELVGAALRVLTEEGRGNPGTGTLALQTEAEKNRRECLVKANSDFIKRKRKLMFESDTEEESSDCELSEKADISKTDLEDLAEKATLPYVAQEPGSPGLAGVSDRNQEPVLPSRGTAPGLDRGGTSPGSSDDEALRLVREIFFT</sequence>
<organism evidence="2 3">
    <name type="scientific">Conger conger</name>
    <name type="common">Conger eel</name>
    <name type="synonym">Muraena conger</name>
    <dbReference type="NCBI Taxonomy" id="82655"/>
    <lineage>
        <taxon>Eukaryota</taxon>
        <taxon>Metazoa</taxon>
        <taxon>Chordata</taxon>
        <taxon>Craniata</taxon>
        <taxon>Vertebrata</taxon>
        <taxon>Euteleostomi</taxon>
        <taxon>Actinopterygii</taxon>
        <taxon>Neopterygii</taxon>
        <taxon>Teleostei</taxon>
        <taxon>Anguilliformes</taxon>
        <taxon>Congridae</taxon>
        <taxon>Conger</taxon>
    </lineage>
</organism>